<dbReference type="STRING" id="1144275.COCOR_03661"/>
<proteinExistence type="predicted"/>
<accession>H8MNE7</accession>
<dbReference type="GO" id="GO:0006508">
    <property type="term" value="P:proteolysis"/>
    <property type="evidence" value="ECO:0007669"/>
    <property type="project" value="InterPro"/>
</dbReference>
<dbReference type="OrthoDB" id="9772049at2"/>
<feature type="transmembrane region" description="Helical" evidence="10">
    <location>
        <begin position="278"/>
        <end position="301"/>
    </location>
</feature>
<keyword evidence="3" id="KW-1003">Cell membrane</keyword>
<dbReference type="InterPro" id="IPR003439">
    <property type="entry name" value="ABC_transporter-like_ATP-bd"/>
</dbReference>
<keyword evidence="6" id="KW-0378">Hydrolase</keyword>
<dbReference type="GO" id="GO:0005524">
    <property type="term" value="F:ATP binding"/>
    <property type="evidence" value="ECO:0007669"/>
    <property type="project" value="UniProtKB-KW"/>
</dbReference>
<evidence type="ECO:0000256" key="5">
    <source>
        <dbReference type="ARBA" id="ARBA00022741"/>
    </source>
</evidence>
<evidence type="ECO:0000256" key="4">
    <source>
        <dbReference type="ARBA" id="ARBA00022692"/>
    </source>
</evidence>
<dbReference type="MEROPS" id="C39.005"/>
<dbReference type="InterPro" id="IPR003593">
    <property type="entry name" value="AAA+_ATPase"/>
</dbReference>
<dbReference type="Gene3D" id="1.20.1560.10">
    <property type="entry name" value="ABC transporter type 1, transmembrane domain"/>
    <property type="match status" value="1"/>
</dbReference>
<feature type="domain" description="ABC transporter" evidence="11">
    <location>
        <begin position="483"/>
        <end position="716"/>
    </location>
</feature>
<dbReference type="PROSITE" id="PS50990">
    <property type="entry name" value="PEPTIDASE_C39"/>
    <property type="match status" value="1"/>
</dbReference>
<dbReference type="HOGENOM" id="CLU_000604_84_3_7"/>
<evidence type="ECO:0000256" key="10">
    <source>
        <dbReference type="SAM" id="Phobius"/>
    </source>
</evidence>
<evidence type="ECO:0000259" key="12">
    <source>
        <dbReference type="PROSITE" id="PS50929"/>
    </source>
</evidence>
<dbReference type="EMBL" id="CP003389">
    <property type="protein sequence ID" value="AFE09734.1"/>
    <property type="molecule type" value="Genomic_DNA"/>
</dbReference>
<dbReference type="Pfam" id="PF00005">
    <property type="entry name" value="ABC_tran"/>
    <property type="match status" value="1"/>
</dbReference>
<dbReference type="InterPro" id="IPR005074">
    <property type="entry name" value="Peptidase_C39"/>
</dbReference>
<keyword evidence="8 10" id="KW-1133">Transmembrane helix</keyword>
<evidence type="ECO:0000313" key="14">
    <source>
        <dbReference type="EMBL" id="AFE09734.1"/>
    </source>
</evidence>
<feature type="domain" description="ABC transmembrane type-1" evidence="12">
    <location>
        <begin position="171"/>
        <end position="450"/>
    </location>
</feature>
<sequence length="734" mass="78723">MGALRELRRRWRRVPFRQQFTSADCGPTCLAMVLAYHGAPARPAEVRGVVGAGRGGAHALALVEAARRFGLDARGVSLGMDDLPVLERGSILHWEFNHYVVFDGLWRGGVAVVDPALGRRRLSWDEFRDAFTGVALLFEPTSALQKGHTRPALLRRLPALLRGHTGNWARIFAVSLVLQVLSLVLPFLTGMAVDRVVPWQDTGLLAALGVGVGLVLVCHVLATSLRSALLVRLRMELDVGMAGQLVRHLLSLPYAFLQQRSSGDLMMRINSLAIIREALGAATLAVMLDGLLILSSVGMLAGLSRPLLLAVGAVAAAQVLVLLLTRRRREELLASEMHAQAKSQDFTVEMLSGLEVLKSSGSQGQSVGHWEELYTRQLNASSRKRYYQGVVDALAAGLQVGAPSVLLGTGLWQVLRGELTLGTMLTAHALALGALAPLASLVAVGGQLQLAGGYMERIDDLLETPPEQDARKVRPAPKLAGGITVEGVRFRYDALESPSLQDVSLRIAPGQWAAIVGPSGGGKSTLARVLLGLYRPEAGRVLFDGMDLTELESDSVRQQLGIVVQETRLFNASVRSNIAFADPSIPLAAVVDAATRAGIHEDILALPLGYDTPLGDQGASLSGGQRQRLALARALVRRPSVLLLDEATSALDAVTERRVQQALQSLSCTRVTIAHRLSTVVGADILFVMEKGRIVEQGTHAELLARGGAYARLVQAQLEMPSRPELTRVRAQGA</sequence>
<evidence type="ECO:0000256" key="9">
    <source>
        <dbReference type="ARBA" id="ARBA00023136"/>
    </source>
</evidence>
<dbReference type="PROSITE" id="PS50893">
    <property type="entry name" value="ABC_TRANSPORTER_2"/>
    <property type="match status" value="1"/>
</dbReference>
<dbReference type="SMART" id="SM00382">
    <property type="entry name" value="AAA"/>
    <property type="match status" value="1"/>
</dbReference>
<organism evidence="14 15">
    <name type="scientific">Corallococcus coralloides (strain ATCC 25202 / DSM 2259 / NBRC 100086 / M2)</name>
    <name type="common">Myxococcus coralloides</name>
    <dbReference type="NCBI Taxonomy" id="1144275"/>
    <lineage>
        <taxon>Bacteria</taxon>
        <taxon>Pseudomonadati</taxon>
        <taxon>Myxococcota</taxon>
        <taxon>Myxococcia</taxon>
        <taxon>Myxococcales</taxon>
        <taxon>Cystobacterineae</taxon>
        <taxon>Myxococcaceae</taxon>
        <taxon>Corallococcus</taxon>
    </lineage>
</organism>
<dbReference type="GO" id="GO:0005886">
    <property type="term" value="C:plasma membrane"/>
    <property type="evidence" value="ECO:0007669"/>
    <property type="project" value="UniProtKB-SubCell"/>
</dbReference>
<dbReference type="Pfam" id="PF03412">
    <property type="entry name" value="Peptidase_C39"/>
    <property type="match status" value="1"/>
</dbReference>
<keyword evidence="7 14" id="KW-0067">ATP-binding</keyword>
<keyword evidence="9 10" id="KW-0472">Membrane</keyword>
<evidence type="ECO:0000256" key="2">
    <source>
        <dbReference type="ARBA" id="ARBA00022448"/>
    </source>
</evidence>
<feature type="transmembrane region" description="Helical" evidence="10">
    <location>
        <begin position="171"/>
        <end position="192"/>
    </location>
</feature>
<feature type="transmembrane region" description="Helical" evidence="10">
    <location>
        <begin position="204"/>
        <end position="225"/>
    </location>
</feature>
<comment type="subcellular location">
    <subcellularLocation>
        <location evidence="1">Cell membrane</location>
        <topology evidence="1">Multi-pass membrane protein</topology>
    </subcellularLocation>
</comment>
<dbReference type="FunFam" id="3.40.50.300:FF:000299">
    <property type="entry name" value="ABC transporter ATP-binding protein/permease"/>
    <property type="match status" value="1"/>
</dbReference>
<dbReference type="eggNOG" id="COG2274">
    <property type="taxonomic scope" value="Bacteria"/>
</dbReference>
<dbReference type="Gene3D" id="3.40.50.300">
    <property type="entry name" value="P-loop containing nucleotide triphosphate hydrolases"/>
    <property type="match status" value="1"/>
</dbReference>
<feature type="transmembrane region" description="Helical" evidence="10">
    <location>
        <begin position="307"/>
        <end position="325"/>
    </location>
</feature>
<dbReference type="Proteomes" id="UP000007587">
    <property type="component" value="Chromosome"/>
</dbReference>
<dbReference type="InterPro" id="IPR036640">
    <property type="entry name" value="ABC1_TM_sf"/>
</dbReference>
<keyword evidence="4 10" id="KW-0812">Transmembrane</keyword>
<dbReference type="SUPFAM" id="SSF90123">
    <property type="entry name" value="ABC transporter transmembrane region"/>
    <property type="match status" value="1"/>
</dbReference>
<evidence type="ECO:0000313" key="15">
    <source>
        <dbReference type="Proteomes" id="UP000007587"/>
    </source>
</evidence>
<feature type="domain" description="Peptidase C39" evidence="13">
    <location>
        <begin position="19"/>
        <end position="138"/>
    </location>
</feature>
<keyword evidence="2" id="KW-0813">Transport</keyword>
<dbReference type="InterPro" id="IPR039421">
    <property type="entry name" value="Type_1_exporter"/>
</dbReference>
<dbReference type="InterPro" id="IPR027417">
    <property type="entry name" value="P-loop_NTPase"/>
</dbReference>
<dbReference type="PANTHER" id="PTHR43394:SF1">
    <property type="entry name" value="ATP-BINDING CASSETTE SUB-FAMILY B MEMBER 10, MITOCHONDRIAL"/>
    <property type="match status" value="1"/>
</dbReference>
<gene>
    <name evidence="14" type="primary">paxB</name>
    <name evidence="14" type="ordered locus">COCOR_03661</name>
</gene>
<feature type="transmembrane region" description="Helical" evidence="10">
    <location>
        <begin position="393"/>
        <end position="415"/>
    </location>
</feature>
<evidence type="ECO:0000259" key="13">
    <source>
        <dbReference type="PROSITE" id="PS50990"/>
    </source>
</evidence>
<protein>
    <submittedName>
        <fullName evidence="14">Exotoxin translocation ATP-binding protein PaxB</fullName>
    </submittedName>
</protein>
<evidence type="ECO:0000256" key="6">
    <source>
        <dbReference type="ARBA" id="ARBA00022801"/>
    </source>
</evidence>
<dbReference type="AlphaFoldDB" id="H8MNE7"/>
<dbReference type="GO" id="GO:0015421">
    <property type="term" value="F:ABC-type oligopeptide transporter activity"/>
    <property type="evidence" value="ECO:0007669"/>
    <property type="project" value="TreeGrafter"/>
</dbReference>
<evidence type="ECO:0000259" key="11">
    <source>
        <dbReference type="PROSITE" id="PS50893"/>
    </source>
</evidence>
<dbReference type="GO" id="GO:0008233">
    <property type="term" value="F:peptidase activity"/>
    <property type="evidence" value="ECO:0007669"/>
    <property type="project" value="InterPro"/>
</dbReference>
<evidence type="ECO:0000256" key="8">
    <source>
        <dbReference type="ARBA" id="ARBA00022989"/>
    </source>
</evidence>
<dbReference type="PROSITE" id="PS00211">
    <property type="entry name" value="ABC_TRANSPORTER_1"/>
    <property type="match status" value="1"/>
</dbReference>
<keyword evidence="5" id="KW-0547">Nucleotide-binding</keyword>
<name>H8MNE7_CORCM</name>
<dbReference type="SUPFAM" id="SSF52540">
    <property type="entry name" value="P-loop containing nucleoside triphosphate hydrolases"/>
    <property type="match status" value="1"/>
</dbReference>
<dbReference type="RefSeq" id="WP_014396473.1">
    <property type="nucleotide sequence ID" value="NC_017030.1"/>
</dbReference>
<dbReference type="InterPro" id="IPR017871">
    <property type="entry name" value="ABC_transporter-like_CS"/>
</dbReference>
<evidence type="ECO:0000256" key="3">
    <source>
        <dbReference type="ARBA" id="ARBA00022475"/>
    </source>
</evidence>
<dbReference type="GO" id="GO:0016887">
    <property type="term" value="F:ATP hydrolysis activity"/>
    <property type="evidence" value="ECO:0007669"/>
    <property type="project" value="InterPro"/>
</dbReference>
<dbReference type="PANTHER" id="PTHR43394">
    <property type="entry name" value="ATP-DEPENDENT PERMEASE MDL1, MITOCHONDRIAL"/>
    <property type="match status" value="1"/>
</dbReference>
<evidence type="ECO:0000256" key="7">
    <source>
        <dbReference type="ARBA" id="ARBA00022840"/>
    </source>
</evidence>
<keyword evidence="15" id="KW-1185">Reference proteome</keyword>
<dbReference type="Gene3D" id="3.90.70.10">
    <property type="entry name" value="Cysteine proteinases"/>
    <property type="match status" value="1"/>
</dbReference>
<reference evidence="14 15" key="1">
    <citation type="journal article" date="2012" name="J. Bacteriol.">
        <title>Complete Genome Sequence of the Fruiting Myxobacterium Corallococcus coralloides DSM 2259.</title>
        <authorList>
            <person name="Huntley S."/>
            <person name="Zhang Y."/>
            <person name="Treuner-Lange A."/>
            <person name="Kneip S."/>
            <person name="Sensen C.W."/>
            <person name="Sogaard-Andersen L."/>
        </authorList>
    </citation>
    <scope>NUCLEOTIDE SEQUENCE [LARGE SCALE GENOMIC DNA]</scope>
    <source>
        <strain evidence="15">ATCC 25202 / DSM 2259 / NBRC 100086 / M2</strain>
    </source>
</reference>
<evidence type="ECO:0000256" key="1">
    <source>
        <dbReference type="ARBA" id="ARBA00004651"/>
    </source>
</evidence>
<dbReference type="InParanoid" id="H8MNE7"/>
<dbReference type="KEGG" id="ccx:COCOR_03661"/>
<reference evidence="15" key="2">
    <citation type="submission" date="2012-03" db="EMBL/GenBank/DDBJ databases">
        <title>Genome sequence of the fruiting myxobacterium Corallococcus coralloides DSM 2259.</title>
        <authorList>
            <person name="Huntley S."/>
            <person name="Zhang Y."/>
            <person name="Treuner-Lange A."/>
            <person name="Sensen C.W."/>
            <person name="Sogaard-Andersen L."/>
        </authorList>
    </citation>
    <scope>NUCLEOTIDE SEQUENCE [LARGE SCALE GENOMIC DNA]</scope>
    <source>
        <strain evidence="15">ATCC 25202 / DSM 2259 / NBRC 100086 / M2</strain>
    </source>
</reference>
<dbReference type="InterPro" id="IPR011527">
    <property type="entry name" value="ABC1_TM_dom"/>
</dbReference>
<dbReference type="Pfam" id="PF00664">
    <property type="entry name" value="ABC_membrane"/>
    <property type="match status" value="1"/>
</dbReference>
<dbReference type="PROSITE" id="PS50929">
    <property type="entry name" value="ABC_TM1F"/>
    <property type="match status" value="1"/>
</dbReference>